<keyword evidence="2" id="KW-0808">Transferase</keyword>
<dbReference type="Pfam" id="PF00535">
    <property type="entry name" value="Glycos_transf_2"/>
    <property type="match status" value="1"/>
</dbReference>
<dbReference type="Gene3D" id="3.90.550.10">
    <property type="entry name" value="Spore Coat Polysaccharide Biosynthesis Protein SpsA, Chain A"/>
    <property type="match status" value="1"/>
</dbReference>
<evidence type="ECO:0000313" key="3">
    <source>
        <dbReference type="Proteomes" id="UP000317484"/>
    </source>
</evidence>
<dbReference type="InterPro" id="IPR029044">
    <property type="entry name" value="Nucleotide-diphossugar_trans"/>
</dbReference>
<sequence>MVPRIGLAVSTIGRPALTELLTTLAGSTVLPAAVAVANQSGRPLDLPSDLPYRLVVVESTGGISRGRNAAAAALAGEVDVIGFPNDDTLYEAGCLGRVADAFTEDTDVVACALVEDGRPRFELPPSGLLDRISIWRAIEPATFVRSTTFHRFGGFREDMGTGCPSPWQSGEGTDLFLKVIESGGVVRSRPDIHVTGRGERRDLDADQLVAKHRGYARGTGYVYRSHRYPFWVRARIVAAPWLRLRQLDPSVRLATRLALARSLGRVEGLLGRVLRSRPTPRRGAR</sequence>
<reference evidence="2 3" key="1">
    <citation type="submission" date="2017-05" db="EMBL/GenBank/DDBJ databases">
        <authorList>
            <person name="Varghese N."/>
            <person name="Submissions S."/>
        </authorList>
    </citation>
    <scope>NUCLEOTIDE SEQUENCE [LARGE SCALE GENOMIC DNA]</scope>
    <source>
        <strain evidence="2 3">DSM 46834</strain>
    </source>
</reference>
<dbReference type="AlphaFoldDB" id="A0A521FQN3"/>
<dbReference type="EMBL" id="FXTJ01000013">
    <property type="protein sequence ID" value="SMO98525.1"/>
    <property type="molecule type" value="Genomic_DNA"/>
</dbReference>
<dbReference type="Proteomes" id="UP000317484">
    <property type="component" value="Unassembled WGS sequence"/>
</dbReference>
<name>A0A521FQN3_9ACTN</name>
<dbReference type="InterPro" id="IPR001173">
    <property type="entry name" value="Glyco_trans_2-like"/>
</dbReference>
<dbReference type="GO" id="GO:0016740">
    <property type="term" value="F:transferase activity"/>
    <property type="evidence" value="ECO:0007669"/>
    <property type="project" value="UniProtKB-KW"/>
</dbReference>
<dbReference type="SUPFAM" id="SSF53448">
    <property type="entry name" value="Nucleotide-diphospho-sugar transferases"/>
    <property type="match status" value="1"/>
</dbReference>
<evidence type="ECO:0000259" key="1">
    <source>
        <dbReference type="Pfam" id="PF00535"/>
    </source>
</evidence>
<gene>
    <name evidence="2" type="ORF">SAMN06273567_11398</name>
</gene>
<accession>A0A521FQN3</accession>
<evidence type="ECO:0000313" key="2">
    <source>
        <dbReference type="EMBL" id="SMO98525.1"/>
    </source>
</evidence>
<protein>
    <submittedName>
        <fullName evidence="2">Glycosyltransferase, GT2 family</fullName>
    </submittedName>
</protein>
<organism evidence="2 3">
    <name type="scientific">Geodermatophilus aquaeductus</name>
    <dbReference type="NCBI Taxonomy" id="1564161"/>
    <lineage>
        <taxon>Bacteria</taxon>
        <taxon>Bacillati</taxon>
        <taxon>Actinomycetota</taxon>
        <taxon>Actinomycetes</taxon>
        <taxon>Geodermatophilales</taxon>
        <taxon>Geodermatophilaceae</taxon>
        <taxon>Geodermatophilus</taxon>
    </lineage>
</organism>
<keyword evidence="3" id="KW-1185">Reference proteome</keyword>
<proteinExistence type="predicted"/>
<feature type="domain" description="Glycosyltransferase 2-like" evidence="1">
    <location>
        <begin position="52"/>
        <end position="128"/>
    </location>
</feature>